<proteinExistence type="inferred from homology"/>
<dbReference type="PRINTS" id="PR00385">
    <property type="entry name" value="P450"/>
</dbReference>
<comment type="cofactor">
    <cofactor evidence="1">
        <name>heme</name>
        <dbReference type="ChEBI" id="CHEBI:30413"/>
    </cofactor>
</comment>
<dbReference type="EMBL" id="JALJOT010000012">
    <property type="protein sequence ID" value="KAK9905036.1"/>
    <property type="molecule type" value="Genomic_DNA"/>
</dbReference>
<protein>
    <recommendedName>
        <fullName evidence="6">Cytochrome P450</fullName>
    </recommendedName>
</protein>
<dbReference type="PRINTS" id="PR00463">
    <property type="entry name" value="EP450I"/>
</dbReference>
<dbReference type="InterPro" id="IPR001128">
    <property type="entry name" value="Cyt_P450"/>
</dbReference>
<dbReference type="InterPro" id="IPR036396">
    <property type="entry name" value="Cyt_P450_sf"/>
</dbReference>
<dbReference type="Gene3D" id="1.10.630.10">
    <property type="entry name" value="Cytochrome P450"/>
    <property type="match status" value="2"/>
</dbReference>
<name>A0ABR2YH70_9CHLO</name>
<evidence type="ECO:0000256" key="3">
    <source>
        <dbReference type="RuleBase" id="RU000461"/>
    </source>
</evidence>
<evidence type="ECO:0000256" key="2">
    <source>
        <dbReference type="ARBA" id="ARBA00010617"/>
    </source>
</evidence>
<comment type="caution">
    <text evidence="4">The sequence shown here is derived from an EMBL/GenBank/DDBJ whole genome shotgun (WGS) entry which is preliminary data.</text>
</comment>
<comment type="similarity">
    <text evidence="2 3">Belongs to the cytochrome P450 family.</text>
</comment>
<evidence type="ECO:0000313" key="4">
    <source>
        <dbReference type="EMBL" id="KAK9905036.1"/>
    </source>
</evidence>
<gene>
    <name evidence="4" type="ORF">WJX75_008344</name>
</gene>
<dbReference type="InterPro" id="IPR017972">
    <property type="entry name" value="Cyt_P450_CS"/>
</dbReference>
<dbReference type="PROSITE" id="PS00086">
    <property type="entry name" value="CYTOCHROME_P450"/>
    <property type="match status" value="1"/>
</dbReference>
<sequence>MRLAVVVTDPYLVAEVLGKDTEIEKSIEGVYSKFNVLLHAHGKPNIFTSHIDDYWKLVRKGVAPAFSPKNIRKGFGHVVQVNRQLISILEEKRGAPVDLDNATLRVTLDVIGRVGFGKDFGATRDLSDGRTNVALDMMAAGRDEGIKRFSNPLRQYMQFLPPLPDDRIAAEIGVFFTGGFETTGHTIAWALFMISMHEEVEAKVLAELAFLELMPTPEQPTPRAMEYDDIAKLTYTTNAIKESMRMLPVLADGTNRTTVRDTRLGPHLIPKGTMVWVPLKATFNSPHLWDRPDQYIPVTAEAGKQSMPDASSEARAKRFLPFSAGTRDCVGQSLARMNYTTTVAMLLAHFKFQLTPEVTPHIKPP</sequence>
<dbReference type="Pfam" id="PF00067">
    <property type="entry name" value="p450"/>
    <property type="match status" value="2"/>
</dbReference>
<keyword evidence="5" id="KW-1185">Reference proteome</keyword>
<dbReference type="InterPro" id="IPR050121">
    <property type="entry name" value="Cytochrome_P450_monoxygenase"/>
</dbReference>
<keyword evidence="3" id="KW-0408">Iron</keyword>
<keyword evidence="3" id="KW-0503">Monooxygenase</keyword>
<dbReference type="InterPro" id="IPR002401">
    <property type="entry name" value="Cyt_P450_E_grp-I"/>
</dbReference>
<dbReference type="PANTHER" id="PTHR24305">
    <property type="entry name" value="CYTOCHROME P450"/>
    <property type="match status" value="1"/>
</dbReference>
<evidence type="ECO:0000313" key="5">
    <source>
        <dbReference type="Proteomes" id="UP001491310"/>
    </source>
</evidence>
<keyword evidence="3" id="KW-0479">Metal-binding</keyword>
<dbReference type="SUPFAM" id="SSF48264">
    <property type="entry name" value="Cytochrome P450"/>
    <property type="match status" value="1"/>
</dbReference>
<keyword evidence="3" id="KW-0349">Heme</keyword>
<evidence type="ECO:0008006" key="6">
    <source>
        <dbReference type="Google" id="ProtNLM"/>
    </source>
</evidence>
<reference evidence="4 5" key="1">
    <citation type="journal article" date="2024" name="Nat. Commun.">
        <title>Phylogenomics reveals the evolutionary origins of lichenization in chlorophyte algae.</title>
        <authorList>
            <person name="Puginier C."/>
            <person name="Libourel C."/>
            <person name="Otte J."/>
            <person name="Skaloud P."/>
            <person name="Haon M."/>
            <person name="Grisel S."/>
            <person name="Petersen M."/>
            <person name="Berrin J.G."/>
            <person name="Delaux P.M."/>
            <person name="Dal Grande F."/>
            <person name="Keller J."/>
        </authorList>
    </citation>
    <scope>NUCLEOTIDE SEQUENCE [LARGE SCALE GENOMIC DNA]</scope>
    <source>
        <strain evidence="4 5">SAG 216-7</strain>
    </source>
</reference>
<evidence type="ECO:0000256" key="1">
    <source>
        <dbReference type="ARBA" id="ARBA00001971"/>
    </source>
</evidence>
<keyword evidence="3" id="KW-0560">Oxidoreductase</keyword>
<dbReference type="CDD" id="cd00302">
    <property type="entry name" value="cytochrome_P450"/>
    <property type="match status" value="1"/>
</dbReference>
<organism evidence="4 5">
    <name type="scientific">Coccomyxa subellipsoidea</name>
    <dbReference type="NCBI Taxonomy" id="248742"/>
    <lineage>
        <taxon>Eukaryota</taxon>
        <taxon>Viridiplantae</taxon>
        <taxon>Chlorophyta</taxon>
        <taxon>core chlorophytes</taxon>
        <taxon>Trebouxiophyceae</taxon>
        <taxon>Trebouxiophyceae incertae sedis</taxon>
        <taxon>Coccomyxaceae</taxon>
        <taxon>Coccomyxa</taxon>
    </lineage>
</organism>
<accession>A0ABR2YH70</accession>
<dbReference type="Proteomes" id="UP001491310">
    <property type="component" value="Unassembled WGS sequence"/>
</dbReference>
<dbReference type="PANTHER" id="PTHR24305:SF166">
    <property type="entry name" value="CYTOCHROME P450 12A4, MITOCHONDRIAL-RELATED"/>
    <property type="match status" value="1"/>
</dbReference>